<reference evidence="2" key="1">
    <citation type="submission" date="2022-08" db="EMBL/GenBank/DDBJ databases">
        <authorList>
            <person name="Deng Y."/>
            <person name="Han X.-F."/>
            <person name="Zhang Y.-Q."/>
        </authorList>
    </citation>
    <scope>NUCLEOTIDE SEQUENCE</scope>
    <source>
        <strain evidence="2">CPCC 205716</strain>
    </source>
</reference>
<proteinExistence type="predicted"/>
<protein>
    <submittedName>
        <fullName evidence="2">DUF4440 domain-containing protein</fullName>
    </submittedName>
</protein>
<sequence length="114" mass="12575">MSGGEEARRGEEALLSPEVRRDPARVRALLAEGFVEIGRSGRLWGRDEIVAALAAEEGREHPETSEWAADEVAPGLVLVTYRVHGAERDSRHSSLWEVGGEGPRVRFHQGTYLT</sequence>
<comment type="caution">
    <text evidence="2">The sequence shown here is derived from an EMBL/GenBank/DDBJ whole genome shotgun (WGS) entry which is preliminary data.</text>
</comment>
<evidence type="ECO:0000313" key="2">
    <source>
        <dbReference type="EMBL" id="MCS5713699.1"/>
    </source>
</evidence>
<dbReference type="InterPro" id="IPR027843">
    <property type="entry name" value="DUF4440"/>
</dbReference>
<dbReference type="RefSeq" id="WP_259485247.1">
    <property type="nucleotide sequence ID" value="NZ_JANTEZ010000002.1"/>
</dbReference>
<evidence type="ECO:0000259" key="1">
    <source>
        <dbReference type="Pfam" id="PF14534"/>
    </source>
</evidence>
<feature type="domain" description="DUF4440" evidence="1">
    <location>
        <begin position="11"/>
        <end position="97"/>
    </location>
</feature>
<dbReference type="EMBL" id="JANTEZ010000002">
    <property type="protein sequence ID" value="MCS5713699.1"/>
    <property type="molecule type" value="Genomic_DNA"/>
</dbReference>
<dbReference type="Proteomes" id="UP001165580">
    <property type="component" value="Unassembled WGS sequence"/>
</dbReference>
<keyword evidence="3" id="KW-1185">Reference proteome</keyword>
<dbReference type="Pfam" id="PF14534">
    <property type="entry name" value="DUF4440"/>
    <property type="match status" value="1"/>
</dbReference>
<evidence type="ECO:0000313" key="3">
    <source>
        <dbReference type="Proteomes" id="UP001165580"/>
    </source>
</evidence>
<name>A0ABT2GBW9_9MICO</name>
<accession>A0ABT2GBW9</accession>
<dbReference type="InterPro" id="IPR032710">
    <property type="entry name" value="NTF2-like_dom_sf"/>
</dbReference>
<organism evidence="2 3">
    <name type="scientific">Herbiconiux gentiana</name>
    <dbReference type="NCBI Taxonomy" id="2970912"/>
    <lineage>
        <taxon>Bacteria</taxon>
        <taxon>Bacillati</taxon>
        <taxon>Actinomycetota</taxon>
        <taxon>Actinomycetes</taxon>
        <taxon>Micrococcales</taxon>
        <taxon>Microbacteriaceae</taxon>
        <taxon>Herbiconiux</taxon>
    </lineage>
</organism>
<gene>
    <name evidence="2" type="ORF">NVV95_03935</name>
</gene>
<dbReference type="Gene3D" id="3.10.450.50">
    <property type="match status" value="1"/>
</dbReference>
<dbReference type="SUPFAM" id="SSF54427">
    <property type="entry name" value="NTF2-like"/>
    <property type="match status" value="1"/>
</dbReference>